<comment type="caution">
    <text evidence="7">The sequence shown here is derived from an EMBL/GenBank/DDBJ whole genome shotgun (WGS) entry which is preliminary data.</text>
</comment>
<sequence>MARQERAIRTRRAVLEAAAEVFAEFGYEAATITMILDRAGVKKGALYFHFASKEELALGVLEHAVTEPPPEQLLKLQTAVDMGLVLAYRLPREPLLRASARLAADQNARHFFGEPWNEWVRVMTTQLTEAKERGEVLPYVDATATAEMLVGSFNGIQMLSQAVCQMADLETRISRMYDLTLPAIAAPAILGQIDTSPARGLALYEQQRKELAESPDSNDSEDGEDAQDRLSA</sequence>
<dbReference type="PANTHER" id="PTHR30055:SF234">
    <property type="entry name" value="HTH-TYPE TRANSCRIPTIONAL REGULATOR BETI"/>
    <property type="match status" value="1"/>
</dbReference>
<dbReference type="InterPro" id="IPR054126">
    <property type="entry name" value="CprB_TetR_C"/>
</dbReference>
<proteinExistence type="predicted"/>
<dbReference type="InterPro" id="IPR047923">
    <property type="entry name" value="ArpA-like"/>
</dbReference>
<dbReference type="Pfam" id="PF21935">
    <property type="entry name" value="TetR_C_45"/>
    <property type="match status" value="1"/>
</dbReference>
<dbReference type="InterPro" id="IPR050109">
    <property type="entry name" value="HTH-type_TetR-like_transc_reg"/>
</dbReference>
<gene>
    <name evidence="7" type="ORF">GCM10014713_65410</name>
</gene>
<keyword evidence="1" id="KW-0805">Transcription regulation</keyword>
<dbReference type="InterPro" id="IPR036271">
    <property type="entry name" value="Tet_transcr_reg_TetR-rel_C_sf"/>
</dbReference>
<evidence type="ECO:0000313" key="7">
    <source>
        <dbReference type="EMBL" id="GGT63034.1"/>
    </source>
</evidence>
<keyword evidence="8" id="KW-1185">Reference proteome</keyword>
<dbReference type="PROSITE" id="PS50977">
    <property type="entry name" value="HTH_TETR_2"/>
    <property type="match status" value="1"/>
</dbReference>
<organism evidence="7 8">
    <name type="scientific">Streptomyces purpureus</name>
    <dbReference type="NCBI Taxonomy" id="1951"/>
    <lineage>
        <taxon>Bacteria</taxon>
        <taxon>Bacillati</taxon>
        <taxon>Actinomycetota</taxon>
        <taxon>Actinomycetes</taxon>
        <taxon>Kitasatosporales</taxon>
        <taxon>Streptomycetaceae</taxon>
        <taxon>Streptomyces</taxon>
    </lineage>
</organism>
<dbReference type="EMBL" id="BMQQ01000043">
    <property type="protein sequence ID" value="GGT63034.1"/>
    <property type="molecule type" value="Genomic_DNA"/>
</dbReference>
<evidence type="ECO:0000256" key="1">
    <source>
        <dbReference type="ARBA" id="ARBA00023015"/>
    </source>
</evidence>
<dbReference type="Gene3D" id="1.10.357.10">
    <property type="entry name" value="Tetracycline Repressor, domain 2"/>
    <property type="match status" value="1"/>
</dbReference>
<evidence type="ECO:0000259" key="6">
    <source>
        <dbReference type="PROSITE" id="PS50977"/>
    </source>
</evidence>
<dbReference type="RefSeq" id="WP_189205273.1">
    <property type="nucleotide sequence ID" value="NZ_BMQQ01000043.1"/>
</dbReference>
<dbReference type="Proteomes" id="UP000619486">
    <property type="component" value="Unassembled WGS sequence"/>
</dbReference>
<evidence type="ECO:0000256" key="3">
    <source>
        <dbReference type="ARBA" id="ARBA00023163"/>
    </source>
</evidence>
<dbReference type="InterPro" id="IPR001647">
    <property type="entry name" value="HTH_TetR"/>
</dbReference>
<dbReference type="GO" id="GO:0000976">
    <property type="term" value="F:transcription cis-regulatory region binding"/>
    <property type="evidence" value="ECO:0007669"/>
    <property type="project" value="TreeGrafter"/>
</dbReference>
<dbReference type="NCBIfam" id="NF041196">
    <property type="entry name" value="ScbR_bind_reg"/>
    <property type="match status" value="1"/>
</dbReference>
<dbReference type="Pfam" id="PF00440">
    <property type="entry name" value="TetR_N"/>
    <property type="match status" value="1"/>
</dbReference>
<evidence type="ECO:0000313" key="8">
    <source>
        <dbReference type="Proteomes" id="UP000619486"/>
    </source>
</evidence>
<keyword evidence="2 4" id="KW-0238">DNA-binding</keyword>
<dbReference type="AlphaFoldDB" id="A0A918LWC5"/>
<feature type="region of interest" description="Disordered" evidence="5">
    <location>
        <begin position="204"/>
        <end position="232"/>
    </location>
</feature>
<evidence type="ECO:0000256" key="4">
    <source>
        <dbReference type="PROSITE-ProRule" id="PRU00335"/>
    </source>
</evidence>
<evidence type="ECO:0000256" key="2">
    <source>
        <dbReference type="ARBA" id="ARBA00023125"/>
    </source>
</evidence>
<dbReference type="SUPFAM" id="SSF48498">
    <property type="entry name" value="Tetracyclin repressor-like, C-terminal domain"/>
    <property type="match status" value="1"/>
</dbReference>
<accession>A0A918LWC5</accession>
<dbReference type="SUPFAM" id="SSF46689">
    <property type="entry name" value="Homeodomain-like"/>
    <property type="match status" value="1"/>
</dbReference>
<dbReference type="PRINTS" id="PR00455">
    <property type="entry name" value="HTHTETR"/>
</dbReference>
<feature type="DNA-binding region" description="H-T-H motif" evidence="4">
    <location>
        <begin position="31"/>
        <end position="50"/>
    </location>
</feature>
<feature type="compositionally biased region" description="Acidic residues" evidence="5">
    <location>
        <begin position="216"/>
        <end position="225"/>
    </location>
</feature>
<name>A0A918LWC5_9ACTN</name>
<reference evidence="7" key="1">
    <citation type="journal article" date="2014" name="Int. J. Syst. Evol. Microbiol.">
        <title>Complete genome sequence of Corynebacterium casei LMG S-19264T (=DSM 44701T), isolated from a smear-ripened cheese.</title>
        <authorList>
            <consortium name="US DOE Joint Genome Institute (JGI-PGF)"/>
            <person name="Walter F."/>
            <person name="Albersmeier A."/>
            <person name="Kalinowski J."/>
            <person name="Ruckert C."/>
        </authorList>
    </citation>
    <scope>NUCLEOTIDE SEQUENCE</scope>
    <source>
        <strain evidence="7">JCM 3172</strain>
    </source>
</reference>
<dbReference type="PANTHER" id="PTHR30055">
    <property type="entry name" value="HTH-TYPE TRANSCRIPTIONAL REGULATOR RUTR"/>
    <property type="match status" value="1"/>
</dbReference>
<evidence type="ECO:0000256" key="5">
    <source>
        <dbReference type="SAM" id="MobiDB-lite"/>
    </source>
</evidence>
<protein>
    <submittedName>
        <fullName evidence="7">Gamma-butyrolactone-binding protein</fullName>
    </submittedName>
</protein>
<feature type="domain" description="HTH tetR-type" evidence="6">
    <location>
        <begin position="8"/>
        <end position="68"/>
    </location>
</feature>
<reference evidence="7" key="2">
    <citation type="submission" date="2020-09" db="EMBL/GenBank/DDBJ databases">
        <authorList>
            <person name="Sun Q."/>
            <person name="Ohkuma M."/>
        </authorList>
    </citation>
    <scope>NUCLEOTIDE SEQUENCE</scope>
    <source>
        <strain evidence="7">JCM 3172</strain>
    </source>
</reference>
<dbReference type="GO" id="GO:0003700">
    <property type="term" value="F:DNA-binding transcription factor activity"/>
    <property type="evidence" value="ECO:0007669"/>
    <property type="project" value="TreeGrafter"/>
</dbReference>
<keyword evidence="3" id="KW-0804">Transcription</keyword>
<dbReference type="InterPro" id="IPR009057">
    <property type="entry name" value="Homeodomain-like_sf"/>
</dbReference>